<comment type="caution">
    <text evidence="1">The sequence shown here is derived from an EMBL/GenBank/DDBJ whole genome shotgun (WGS) entry which is preliminary data.</text>
</comment>
<accession>A0A0A1VSC8</accession>
<protein>
    <submittedName>
        <fullName evidence="1">Uncharacterized protein</fullName>
    </submittedName>
</protein>
<organism evidence="1 2">
    <name type="scientific">Microcystis aeruginosa NIES-44</name>
    <dbReference type="NCBI Taxonomy" id="449439"/>
    <lineage>
        <taxon>Bacteria</taxon>
        <taxon>Bacillati</taxon>
        <taxon>Cyanobacteriota</taxon>
        <taxon>Cyanophyceae</taxon>
        <taxon>Oscillatoriophycideae</taxon>
        <taxon>Chroococcales</taxon>
        <taxon>Microcystaceae</taxon>
        <taxon>Microcystis</taxon>
    </lineage>
</organism>
<sequence>MGDQLLRSFTTKHYYISLSSFLYQVNRDFSRYKTLIIALKSYYLSLQLFSCQRSRYREVGGDLMEPSIITRSCQGFLVRKKVTFSEPMSQIFLVSVAKLFYRKKPC</sequence>
<reference evidence="2" key="1">
    <citation type="journal article" date="2015" name="Genome">
        <title>Whole Genome Sequence of the Non-Microcystin-Producing Microcystis aeruginosa Strain NIES-44.</title>
        <authorList>
            <person name="Okano K."/>
            <person name="Miyata N."/>
            <person name="Ozaki Y."/>
        </authorList>
    </citation>
    <scope>NUCLEOTIDE SEQUENCE [LARGE SCALE GENOMIC DNA]</scope>
    <source>
        <strain evidence="2">NIES-44</strain>
    </source>
</reference>
<proteinExistence type="predicted"/>
<gene>
    <name evidence="1" type="ORF">N44_01300</name>
</gene>
<dbReference type="AlphaFoldDB" id="A0A0A1VSC8"/>
<name>A0A0A1VSC8_MICAE</name>
<evidence type="ECO:0000313" key="1">
    <source>
        <dbReference type="EMBL" id="GAL92742.1"/>
    </source>
</evidence>
<dbReference type="EMBL" id="BBPA01000024">
    <property type="protein sequence ID" value="GAL92742.1"/>
    <property type="molecule type" value="Genomic_DNA"/>
</dbReference>
<dbReference type="Proteomes" id="UP000030321">
    <property type="component" value="Unassembled WGS sequence"/>
</dbReference>
<evidence type="ECO:0000313" key="2">
    <source>
        <dbReference type="Proteomes" id="UP000030321"/>
    </source>
</evidence>